<evidence type="ECO:0000256" key="2">
    <source>
        <dbReference type="SAM" id="SignalP"/>
    </source>
</evidence>
<keyword evidence="1" id="KW-1133">Transmembrane helix</keyword>
<proteinExistence type="predicted"/>
<feature type="transmembrane region" description="Helical" evidence="1">
    <location>
        <begin position="191"/>
        <end position="210"/>
    </location>
</feature>
<dbReference type="Proteomes" id="UP000579945">
    <property type="component" value="Unassembled WGS sequence"/>
</dbReference>
<gene>
    <name evidence="3" type="ORF">FHR33_004065</name>
</gene>
<feature type="signal peptide" evidence="2">
    <location>
        <begin position="1"/>
        <end position="20"/>
    </location>
</feature>
<reference evidence="3 4" key="1">
    <citation type="submission" date="2020-08" db="EMBL/GenBank/DDBJ databases">
        <title>Sequencing the genomes of 1000 actinobacteria strains.</title>
        <authorList>
            <person name="Klenk H.-P."/>
        </authorList>
    </citation>
    <scope>NUCLEOTIDE SEQUENCE [LARGE SCALE GENOMIC DNA]</scope>
    <source>
        <strain evidence="3 4">DSM 44320</strain>
    </source>
</reference>
<name>A0A7W5VAK1_9ACTN</name>
<feature type="transmembrane region" description="Helical" evidence="1">
    <location>
        <begin position="139"/>
        <end position="159"/>
    </location>
</feature>
<feature type="transmembrane region" description="Helical" evidence="1">
    <location>
        <begin position="57"/>
        <end position="76"/>
    </location>
</feature>
<feature type="chain" id="PRO_5038843751" description="Integral membrane protein" evidence="2">
    <location>
        <begin position="21"/>
        <end position="358"/>
    </location>
</feature>
<dbReference type="AlphaFoldDB" id="A0A7W5VAK1"/>
<dbReference type="EMBL" id="JACIBV010000001">
    <property type="protein sequence ID" value="MBB3728205.1"/>
    <property type="molecule type" value="Genomic_DNA"/>
</dbReference>
<sequence length="358" mass="37564">MTTIISKAGYAAAAWSAAYAAAGAAWALGAPGFPWGASDPDPDGALSILAGLTPDPGGWWVAAFGLLGAITALALVRGGPAVQRVAVFAAWPLALLLAVVIPDSRLMMGVAYTPLMTVAGLFDGPWGQIGLGDAWPWPVLNQLLCMLGGVLLAGAALTAQRARREACGSCGRADEDTGWTTPASAARWGRVAVMVAVVTPLIYCATRWAWPLGIPLGVSREFLEQGDREAPGIWLAGAYLATFGALGGVLTLGLVQRWGEIFPRWIPGLRGRRVPPLLAVIPATLVAIIIAVAGLTYVRRALAGLFDLAEWGAWLPECFWPLWGAALGAATLAYHLRRRGRCPRCLRGEDRPLAASTT</sequence>
<organism evidence="3 4">
    <name type="scientific">Nonomuraea dietziae</name>
    <dbReference type="NCBI Taxonomy" id="65515"/>
    <lineage>
        <taxon>Bacteria</taxon>
        <taxon>Bacillati</taxon>
        <taxon>Actinomycetota</taxon>
        <taxon>Actinomycetes</taxon>
        <taxon>Streptosporangiales</taxon>
        <taxon>Streptosporangiaceae</taxon>
        <taxon>Nonomuraea</taxon>
    </lineage>
</organism>
<keyword evidence="1" id="KW-0812">Transmembrane</keyword>
<evidence type="ECO:0000313" key="4">
    <source>
        <dbReference type="Proteomes" id="UP000579945"/>
    </source>
</evidence>
<evidence type="ECO:0000313" key="3">
    <source>
        <dbReference type="EMBL" id="MBB3728205.1"/>
    </source>
</evidence>
<feature type="transmembrane region" description="Helical" evidence="1">
    <location>
        <begin position="230"/>
        <end position="255"/>
    </location>
</feature>
<feature type="transmembrane region" description="Helical" evidence="1">
    <location>
        <begin position="276"/>
        <end position="298"/>
    </location>
</feature>
<evidence type="ECO:0008006" key="5">
    <source>
        <dbReference type="Google" id="ProtNLM"/>
    </source>
</evidence>
<keyword evidence="4" id="KW-1185">Reference proteome</keyword>
<evidence type="ECO:0000256" key="1">
    <source>
        <dbReference type="SAM" id="Phobius"/>
    </source>
</evidence>
<accession>A0A7W5VAK1</accession>
<dbReference type="GeneID" id="95390453"/>
<protein>
    <recommendedName>
        <fullName evidence="5">Integral membrane protein</fullName>
    </recommendedName>
</protein>
<feature type="transmembrane region" description="Helical" evidence="1">
    <location>
        <begin position="12"/>
        <end position="37"/>
    </location>
</feature>
<dbReference type="RefSeq" id="WP_183649826.1">
    <property type="nucleotide sequence ID" value="NZ_JACIBV010000001.1"/>
</dbReference>
<keyword evidence="2" id="KW-0732">Signal</keyword>
<keyword evidence="1" id="KW-0472">Membrane</keyword>
<feature type="transmembrane region" description="Helical" evidence="1">
    <location>
        <begin position="85"/>
        <end position="102"/>
    </location>
</feature>
<feature type="transmembrane region" description="Helical" evidence="1">
    <location>
        <begin position="318"/>
        <end position="336"/>
    </location>
</feature>
<comment type="caution">
    <text evidence="3">The sequence shown here is derived from an EMBL/GenBank/DDBJ whole genome shotgun (WGS) entry which is preliminary data.</text>
</comment>